<proteinExistence type="predicted"/>
<evidence type="ECO:0000256" key="6">
    <source>
        <dbReference type="ARBA" id="ARBA00023102"/>
    </source>
</evidence>
<dbReference type="GO" id="GO:0000107">
    <property type="term" value="F:imidazoleglycerol-phosphate synthase activity"/>
    <property type="evidence" value="ECO:0007669"/>
    <property type="project" value="TreeGrafter"/>
</dbReference>
<dbReference type="PANTHER" id="PTHR42701:SF1">
    <property type="entry name" value="IMIDAZOLE GLYCEROL PHOSPHATE SYNTHASE SUBUNIT HISH"/>
    <property type="match status" value="1"/>
</dbReference>
<keyword evidence="6" id="KW-0368">Histidine biosynthesis</keyword>
<dbReference type="UniPathway" id="UPA00031">
    <property type="reaction ID" value="UER00010"/>
</dbReference>
<evidence type="ECO:0000256" key="5">
    <source>
        <dbReference type="ARBA" id="ARBA00022962"/>
    </source>
</evidence>
<protein>
    <recommendedName>
        <fullName evidence="10">Glutamine amidotransferase domain-containing protein</fullName>
    </recommendedName>
</protein>
<comment type="catalytic activity">
    <reaction evidence="8">
        <text>5-[(5-phospho-1-deoxy-D-ribulos-1-ylimino)methylamino]-1-(5-phospho-beta-D-ribosyl)imidazole-4-carboxamide + L-glutamine = D-erythro-1-(imidazol-4-yl)glycerol 3-phosphate + 5-amino-1-(5-phospho-beta-D-ribosyl)imidazole-4-carboxamide + L-glutamate + H(+)</text>
        <dbReference type="Rhea" id="RHEA:24793"/>
        <dbReference type="ChEBI" id="CHEBI:15378"/>
        <dbReference type="ChEBI" id="CHEBI:29985"/>
        <dbReference type="ChEBI" id="CHEBI:58278"/>
        <dbReference type="ChEBI" id="CHEBI:58359"/>
        <dbReference type="ChEBI" id="CHEBI:58475"/>
        <dbReference type="ChEBI" id="CHEBI:58525"/>
        <dbReference type="EC" id="4.3.2.10"/>
    </reaction>
</comment>
<dbReference type="InterPro" id="IPR017926">
    <property type="entry name" value="GATASE"/>
</dbReference>
<dbReference type="GO" id="GO:0004359">
    <property type="term" value="F:glutaminase activity"/>
    <property type="evidence" value="ECO:0007669"/>
    <property type="project" value="UniProtKB-EC"/>
</dbReference>
<comment type="pathway">
    <text evidence="1">Amino-acid biosynthesis; L-histidine biosynthesis; L-histidine from 5-phospho-alpha-D-ribose 1-diphosphate: step 5/9.</text>
</comment>
<gene>
    <name evidence="11" type="ORF">METZ01_LOCUS428614</name>
</gene>
<dbReference type="Gene3D" id="3.40.50.880">
    <property type="match status" value="1"/>
</dbReference>
<comment type="catalytic activity">
    <reaction evidence="9">
        <text>L-glutamine + H2O = L-glutamate + NH4(+)</text>
        <dbReference type="Rhea" id="RHEA:15889"/>
        <dbReference type="ChEBI" id="CHEBI:15377"/>
        <dbReference type="ChEBI" id="CHEBI:28938"/>
        <dbReference type="ChEBI" id="CHEBI:29985"/>
        <dbReference type="ChEBI" id="CHEBI:58359"/>
        <dbReference type="EC" id="3.5.1.2"/>
    </reaction>
</comment>
<feature type="domain" description="Glutamine amidotransferase" evidence="10">
    <location>
        <begin position="19"/>
        <end position="105"/>
    </location>
</feature>
<keyword evidence="4" id="KW-0378">Hydrolase</keyword>
<accession>A0A382XY07</accession>
<evidence type="ECO:0000256" key="2">
    <source>
        <dbReference type="ARBA" id="ARBA00011152"/>
    </source>
</evidence>
<comment type="subunit">
    <text evidence="2">Heterodimer of HisH and HisF.</text>
</comment>
<evidence type="ECO:0000313" key="11">
    <source>
        <dbReference type="EMBL" id="SVD75760.1"/>
    </source>
</evidence>
<evidence type="ECO:0000256" key="1">
    <source>
        <dbReference type="ARBA" id="ARBA00005091"/>
    </source>
</evidence>
<evidence type="ECO:0000259" key="10">
    <source>
        <dbReference type="Pfam" id="PF00117"/>
    </source>
</evidence>
<feature type="non-terminal residue" evidence="11">
    <location>
        <position position="1"/>
    </location>
</feature>
<evidence type="ECO:0000256" key="8">
    <source>
        <dbReference type="ARBA" id="ARBA00047838"/>
    </source>
</evidence>
<dbReference type="SUPFAM" id="SSF52317">
    <property type="entry name" value="Class I glutamine amidotransferase-like"/>
    <property type="match status" value="1"/>
</dbReference>
<dbReference type="PROSITE" id="PS51273">
    <property type="entry name" value="GATASE_TYPE_1"/>
    <property type="match status" value="1"/>
</dbReference>
<dbReference type="AlphaFoldDB" id="A0A382XY07"/>
<evidence type="ECO:0000256" key="4">
    <source>
        <dbReference type="ARBA" id="ARBA00022801"/>
    </source>
</evidence>
<dbReference type="PANTHER" id="PTHR42701">
    <property type="entry name" value="IMIDAZOLE GLYCEROL PHOSPHATE SYNTHASE SUBUNIT HISH"/>
    <property type="match status" value="1"/>
</dbReference>
<evidence type="ECO:0000256" key="3">
    <source>
        <dbReference type="ARBA" id="ARBA00022605"/>
    </source>
</evidence>
<dbReference type="EMBL" id="UINC01171276">
    <property type="protein sequence ID" value="SVD75760.1"/>
    <property type="molecule type" value="Genomic_DNA"/>
</dbReference>
<dbReference type="GO" id="GO:0016829">
    <property type="term" value="F:lyase activity"/>
    <property type="evidence" value="ECO:0007669"/>
    <property type="project" value="UniProtKB-KW"/>
</dbReference>
<keyword evidence="5" id="KW-0315">Glutamine amidotransferase</keyword>
<keyword evidence="3" id="KW-0028">Amino-acid biosynthesis</keyword>
<sequence length="108" mass="12486">ECKGLNLFKGTVPKIPDSVKVPHIGWNKVNFNKSHPIFNGIPDKSYFYFIHSYYVNPDNPYNIIAQTNYGLEFCSAYAYENYVGLQFHPERSGESGLKIYQNFINKLI</sequence>
<evidence type="ECO:0000256" key="9">
    <source>
        <dbReference type="ARBA" id="ARBA00049534"/>
    </source>
</evidence>
<dbReference type="InterPro" id="IPR029062">
    <property type="entry name" value="Class_I_gatase-like"/>
</dbReference>
<dbReference type="InterPro" id="IPR010139">
    <property type="entry name" value="Imidazole-glycPsynth_HisH"/>
</dbReference>
<keyword evidence="7" id="KW-0456">Lyase</keyword>
<evidence type="ECO:0000256" key="7">
    <source>
        <dbReference type="ARBA" id="ARBA00023239"/>
    </source>
</evidence>
<dbReference type="Pfam" id="PF00117">
    <property type="entry name" value="GATase"/>
    <property type="match status" value="1"/>
</dbReference>
<dbReference type="NCBIfam" id="TIGR01855">
    <property type="entry name" value="IMP_synth_hisH"/>
    <property type="match status" value="1"/>
</dbReference>
<name>A0A382XY07_9ZZZZ</name>
<reference evidence="11" key="1">
    <citation type="submission" date="2018-05" db="EMBL/GenBank/DDBJ databases">
        <authorList>
            <person name="Lanie J.A."/>
            <person name="Ng W.-L."/>
            <person name="Kazmierczak K.M."/>
            <person name="Andrzejewski T.M."/>
            <person name="Davidsen T.M."/>
            <person name="Wayne K.J."/>
            <person name="Tettelin H."/>
            <person name="Glass J.I."/>
            <person name="Rusch D."/>
            <person name="Podicherti R."/>
            <person name="Tsui H.-C.T."/>
            <person name="Winkler M.E."/>
        </authorList>
    </citation>
    <scope>NUCLEOTIDE SEQUENCE</scope>
</reference>
<organism evidence="11">
    <name type="scientific">marine metagenome</name>
    <dbReference type="NCBI Taxonomy" id="408172"/>
    <lineage>
        <taxon>unclassified sequences</taxon>
        <taxon>metagenomes</taxon>
        <taxon>ecological metagenomes</taxon>
    </lineage>
</organism>
<dbReference type="GO" id="GO:0000105">
    <property type="term" value="P:L-histidine biosynthetic process"/>
    <property type="evidence" value="ECO:0007669"/>
    <property type="project" value="UniProtKB-UniPathway"/>
</dbReference>